<evidence type="ECO:0000313" key="2">
    <source>
        <dbReference type="Proteomes" id="UP000006729"/>
    </source>
</evidence>
<accession>A0ACC0SVK2</accession>
<comment type="caution">
    <text evidence="1">The sequence shown here is derived from an EMBL/GenBank/DDBJ whole genome shotgun (WGS) entry which is preliminary data.</text>
</comment>
<proteinExistence type="predicted"/>
<evidence type="ECO:0000313" key="1">
    <source>
        <dbReference type="EMBL" id="KAI9393226.1"/>
    </source>
</evidence>
<gene>
    <name evidence="1" type="ORF">POPTR_006G198401v4</name>
</gene>
<name>A0ACC0SVK2_POPTR</name>
<keyword evidence="2" id="KW-1185">Reference proteome</keyword>
<reference evidence="1 2" key="1">
    <citation type="journal article" date="2006" name="Science">
        <title>The genome of black cottonwood, Populus trichocarpa (Torr. &amp; Gray).</title>
        <authorList>
            <person name="Tuskan G.A."/>
            <person name="Difazio S."/>
            <person name="Jansson S."/>
            <person name="Bohlmann J."/>
            <person name="Grigoriev I."/>
            <person name="Hellsten U."/>
            <person name="Putnam N."/>
            <person name="Ralph S."/>
            <person name="Rombauts S."/>
            <person name="Salamov A."/>
            <person name="Schein J."/>
            <person name="Sterck L."/>
            <person name="Aerts A."/>
            <person name="Bhalerao R.R."/>
            <person name="Bhalerao R.P."/>
            <person name="Blaudez D."/>
            <person name="Boerjan W."/>
            <person name="Brun A."/>
            <person name="Brunner A."/>
            <person name="Busov V."/>
            <person name="Campbell M."/>
            <person name="Carlson J."/>
            <person name="Chalot M."/>
            <person name="Chapman J."/>
            <person name="Chen G.L."/>
            <person name="Cooper D."/>
            <person name="Coutinho P.M."/>
            <person name="Couturier J."/>
            <person name="Covert S."/>
            <person name="Cronk Q."/>
            <person name="Cunningham R."/>
            <person name="Davis J."/>
            <person name="Degroeve S."/>
            <person name="Dejardin A."/>
            <person name="Depamphilis C."/>
            <person name="Detter J."/>
            <person name="Dirks B."/>
            <person name="Dubchak I."/>
            <person name="Duplessis S."/>
            <person name="Ehlting J."/>
            <person name="Ellis B."/>
            <person name="Gendler K."/>
            <person name="Goodstein D."/>
            <person name="Gribskov M."/>
            <person name="Grimwood J."/>
            <person name="Groover A."/>
            <person name="Gunter L."/>
            <person name="Hamberger B."/>
            <person name="Heinze B."/>
            <person name="Helariutta Y."/>
            <person name="Henrissat B."/>
            <person name="Holligan D."/>
            <person name="Holt R."/>
            <person name="Huang W."/>
            <person name="Islam-Faridi N."/>
            <person name="Jones S."/>
            <person name="Jones-Rhoades M."/>
            <person name="Jorgensen R."/>
            <person name="Joshi C."/>
            <person name="Kangasjarvi J."/>
            <person name="Karlsson J."/>
            <person name="Kelleher C."/>
            <person name="Kirkpatrick R."/>
            <person name="Kirst M."/>
            <person name="Kohler A."/>
            <person name="Kalluri U."/>
            <person name="Larimer F."/>
            <person name="Leebens-Mack J."/>
            <person name="Leple J.C."/>
            <person name="Locascio P."/>
            <person name="Lou Y."/>
            <person name="Lucas S."/>
            <person name="Martin F."/>
            <person name="Montanini B."/>
            <person name="Napoli C."/>
            <person name="Nelson D.R."/>
            <person name="Nelson C."/>
            <person name="Nieminen K."/>
            <person name="Nilsson O."/>
            <person name="Pereda V."/>
            <person name="Peter G."/>
            <person name="Philippe R."/>
            <person name="Pilate G."/>
            <person name="Poliakov A."/>
            <person name="Razumovskaya J."/>
            <person name="Richardson P."/>
            <person name="Rinaldi C."/>
            <person name="Ritland K."/>
            <person name="Rouze P."/>
            <person name="Ryaboy D."/>
            <person name="Schmutz J."/>
            <person name="Schrader J."/>
            <person name="Segerman B."/>
            <person name="Shin H."/>
            <person name="Siddiqui A."/>
            <person name="Sterky F."/>
            <person name="Terry A."/>
            <person name="Tsai C.J."/>
            <person name="Uberbacher E."/>
            <person name="Unneberg P."/>
            <person name="Vahala J."/>
            <person name="Wall K."/>
            <person name="Wessler S."/>
            <person name="Yang G."/>
            <person name="Yin T."/>
            <person name="Douglas C."/>
            <person name="Marra M."/>
            <person name="Sandberg G."/>
            <person name="Van de Peer Y."/>
            <person name="Rokhsar D."/>
        </authorList>
    </citation>
    <scope>NUCLEOTIDE SEQUENCE [LARGE SCALE GENOMIC DNA]</scope>
    <source>
        <strain evidence="2">cv. Nisqually</strain>
    </source>
</reference>
<sequence length="115" mass="12465">MPLPSFHLVSLSNKTCEKLSNELQIIFCHYMCYCTSNALSTGFNLAQAGFLTVSSLPSTMTPTSQVLAQSESHNKMLFKTQTVAANLGRKPPRTILTQSLTPAGPAVCPPYCPKN</sequence>
<dbReference type="EMBL" id="CM009295">
    <property type="protein sequence ID" value="KAI9393226.1"/>
    <property type="molecule type" value="Genomic_DNA"/>
</dbReference>
<protein>
    <submittedName>
        <fullName evidence="1">Uncharacterized protein</fullName>
    </submittedName>
</protein>
<organism evidence="1 2">
    <name type="scientific">Populus trichocarpa</name>
    <name type="common">Western balsam poplar</name>
    <name type="synonym">Populus balsamifera subsp. trichocarpa</name>
    <dbReference type="NCBI Taxonomy" id="3694"/>
    <lineage>
        <taxon>Eukaryota</taxon>
        <taxon>Viridiplantae</taxon>
        <taxon>Streptophyta</taxon>
        <taxon>Embryophyta</taxon>
        <taxon>Tracheophyta</taxon>
        <taxon>Spermatophyta</taxon>
        <taxon>Magnoliopsida</taxon>
        <taxon>eudicotyledons</taxon>
        <taxon>Gunneridae</taxon>
        <taxon>Pentapetalae</taxon>
        <taxon>rosids</taxon>
        <taxon>fabids</taxon>
        <taxon>Malpighiales</taxon>
        <taxon>Salicaceae</taxon>
        <taxon>Saliceae</taxon>
        <taxon>Populus</taxon>
    </lineage>
</organism>
<dbReference type="Proteomes" id="UP000006729">
    <property type="component" value="Chromosome 6"/>
</dbReference>